<dbReference type="AlphaFoldDB" id="A0A7J7UL29"/>
<gene>
    <name evidence="1" type="ORF">mRhiFer1_016818</name>
</gene>
<organism evidence="1 2">
    <name type="scientific">Rhinolophus ferrumequinum</name>
    <name type="common">Greater horseshoe bat</name>
    <dbReference type="NCBI Taxonomy" id="59479"/>
    <lineage>
        <taxon>Eukaryota</taxon>
        <taxon>Metazoa</taxon>
        <taxon>Chordata</taxon>
        <taxon>Craniata</taxon>
        <taxon>Vertebrata</taxon>
        <taxon>Euteleostomi</taxon>
        <taxon>Mammalia</taxon>
        <taxon>Eutheria</taxon>
        <taxon>Laurasiatheria</taxon>
        <taxon>Chiroptera</taxon>
        <taxon>Yinpterochiroptera</taxon>
        <taxon>Rhinolophoidea</taxon>
        <taxon>Rhinolophidae</taxon>
        <taxon>Rhinolophinae</taxon>
        <taxon>Rhinolophus</taxon>
    </lineage>
</organism>
<sequence length="33" mass="4041">MSWSQSSPIQITIWQLIRRLMTRRTLGEEFMML</sequence>
<name>A0A7J7UL29_RHIFE</name>
<dbReference type="Proteomes" id="UP000585614">
    <property type="component" value="Unassembled WGS sequence"/>
</dbReference>
<reference evidence="1 2" key="1">
    <citation type="journal article" date="2020" name="Nature">
        <title>Six reference-quality genomes reveal evolution of bat adaptations.</title>
        <authorList>
            <person name="Jebb D."/>
            <person name="Huang Z."/>
            <person name="Pippel M."/>
            <person name="Hughes G.M."/>
            <person name="Lavrichenko K."/>
            <person name="Devanna P."/>
            <person name="Winkler S."/>
            <person name="Jermiin L.S."/>
            <person name="Skirmuntt E.C."/>
            <person name="Katzourakis A."/>
            <person name="Burkitt-Gray L."/>
            <person name="Ray D.A."/>
            <person name="Sullivan K.A.M."/>
            <person name="Roscito J.G."/>
            <person name="Kirilenko B.M."/>
            <person name="Davalos L.M."/>
            <person name="Corthals A.P."/>
            <person name="Power M.L."/>
            <person name="Jones G."/>
            <person name="Ransome R.D."/>
            <person name="Dechmann D.K.N."/>
            <person name="Locatelli A.G."/>
            <person name="Puechmaille S.J."/>
            <person name="Fedrigo O."/>
            <person name="Jarvis E.D."/>
            <person name="Hiller M."/>
            <person name="Vernes S.C."/>
            <person name="Myers E.W."/>
            <person name="Teeling E.C."/>
        </authorList>
    </citation>
    <scope>NUCLEOTIDE SEQUENCE [LARGE SCALE GENOMIC DNA]</scope>
    <source>
        <strain evidence="1">MRhiFer1</strain>
        <tissue evidence="1">Lung</tissue>
    </source>
</reference>
<comment type="caution">
    <text evidence="1">The sequence shown here is derived from an EMBL/GenBank/DDBJ whole genome shotgun (WGS) entry which is preliminary data.</text>
</comment>
<accession>A0A7J7UL29</accession>
<proteinExistence type="predicted"/>
<evidence type="ECO:0000313" key="2">
    <source>
        <dbReference type="Proteomes" id="UP000585614"/>
    </source>
</evidence>
<protein>
    <submittedName>
        <fullName evidence="1">Transcription factor Dp-2</fullName>
    </submittedName>
</protein>
<evidence type="ECO:0000313" key="1">
    <source>
        <dbReference type="EMBL" id="KAF6313610.1"/>
    </source>
</evidence>
<dbReference type="EMBL" id="JACAGC010000016">
    <property type="protein sequence ID" value="KAF6313610.1"/>
    <property type="molecule type" value="Genomic_DNA"/>
</dbReference>